<protein>
    <recommendedName>
        <fullName evidence="3">GW domain-containing protein</fullName>
    </recommendedName>
</protein>
<evidence type="ECO:0008006" key="3">
    <source>
        <dbReference type="Google" id="ProtNLM"/>
    </source>
</evidence>
<reference evidence="2" key="1">
    <citation type="journal article" date="2019" name="Int. J. Syst. Evol. Microbiol.">
        <title>The Global Catalogue of Microorganisms (GCM) 10K type strain sequencing project: providing services to taxonomists for standard genome sequencing and annotation.</title>
        <authorList>
            <consortium name="The Broad Institute Genomics Platform"/>
            <consortium name="The Broad Institute Genome Sequencing Center for Infectious Disease"/>
            <person name="Wu L."/>
            <person name="Ma J."/>
        </authorList>
    </citation>
    <scope>NUCLEOTIDE SEQUENCE [LARGE SCALE GENOMIC DNA]</scope>
    <source>
        <strain evidence="2">CCUG 60022</strain>
    </source>
</reference>
<dbReference type="EMBL" id="JBHTIC010000016">
    <property type="protein sequence ID" value="MFD0762688.1"/>
    <property type="molecule type" value="Genomic_DNA"/>
</dbReference>
<comment type="caution">
    <text evidence="1">The sequence shown here is derived from an EMBL/GenBank/DDBJ whole genome shotgun (WGS) entry which is preliminary data.</text>
</comment>
<keyword evidence="2" id="KW-1185">Reference proteome</keyword>
<dbReference type="PROSITE" id="PS51257">
    <property type="entry name" value="PROKAR_LIPOPROTEIN"/>
    <property type="match status" value="1"/>
</dbReference>
<evidence type="ECO:0000313" key="2">
    <source>
        <dbReference type="Proteomes" id="UP001597032"/>
    </source>
</evidence>
<sequence>MKNRIKFLAVIFSVLLFFSCKEKSDYSKINTNTSLSKATTHKITITEYKDAGTYAYVYVDESGKKYWMAIPNVKVTIGETYYYDGGMMMKDFESKQLNKTFEEILFVEGIRTTEGPVIKEQMAPHNHATTEEKAITDVKIEKAKNGVSIEELFSKKETFSGKEIIVKGKVVKVNNGILNKNWVHIIDGTQFENKKDLTITTTELVNVGDVVTFKGTIILDKDFGQGYVYDILLEEGNLIK</sequence>
<gene>
    <name evidence="1" type="ORF">ACFQZW_11405</name>
</gene>
<accession>A0ABW2Z7N1</accession>
<dbReference type="RefSeq" id="WP_386783117.1">
    <property type="nucleotide sequence ID" value="NZ_JBHTIC010000016.1"/>
</dbReference>
<dbReference type="Proteomes" id="UP001597032">
    <property type="component" value="Unassembled WGS sequence"/>
</dbReference>
<proteinExistence type="predicted"/>
<organism evidence="1 2">
    <name type="scientific">Lutibacter aestuarii</name>
    <dbReference type="NCBI Taxonomy" id="861111"/>
    <lineage>
        <taxon>Bacteria</taxon>
        <taxon>Pseudomonadati</taxon>
        <taxon>Bacteroidota</taxon>
        <taxon>Flavobacteriia</taxon>
        <taxon>Flavobacteriales</taxon>
        <taxon>Flavobacteriaceae</taxon>
        <taxon>Lutibacter</taxon>
    </lineage>
</organism>
<evidence type="ECO:0000313" key="1">
    <source>
        <dbReference type="EMBL" id="MFD0762688.1"/>
    </source>
</evidence>
<name>A0ABW2Z7N1_9FLAO</name>